<dbReference type="InterPro" id="IPR001977">
    <property type="entry name" value="Depp_CoAkinase"/>
</dbReference>
<dbReference type="Pfam" id="PF01121">
    <property type="entry name" value="CoaE"/>
    <property type="match status" value="1"/>
</dbReference>
<reference evidence="5 6" key="1">
    <citation type="submission" date="2021-06" db="EMBL/GenBank/DDBJ databases">
        <authorList>
            <person name="Sun Q."/>
            <person name="Li D."/>
        </authorList>
    </citation>
    <scope>NUCLEOTIDE SEQUENCE [LARGE SCALE GENOMIC DNA]</scope>
    <source>
        <strain evidence="5 6">MSJ-40</strain>
    </source>
</reference>
<keyword evidence="3 5" id="KW-0418">Kinase</keyword>
<dbReference type="PANTHER" id="PTHR10695">
    <property type="entry name" value="DEPHOSPHO-COA KINASE-RELATED"/>
    <property type="match status" value="1"/>
</dbReference>
<accession>A0ABS6EBA6</accession>
<evidence type="ECO:0000256" key="4">
    <source>
        <dbReference type="NCBIfam" id="TIGR00152"/>
    </source>
</evidence>
<keyword evidence="1 3" id="KW-0547">Nucleotide-binding</keyword>
<organism evidence="5 6">
    <name type="scientific">Tissierella simiarum</name>
    <dbReference type="NCBI Taxonomy" id="2841534"/>
    <lineage>
        <taxon>Bacteria</taxon>
        <taxon>Bacillati</taxon>
        <taxon>Bacillota</taxon>
        <taxon>Tissierellia</taxon>
        <taxon>Tissierellales</taxon>
        <taxon>Tissierellaceae</taxon>
        <taxon>Tissierella</taxon>
    </lineage>
</organism>
<feature type="binding site" evidence="3">
    <location>
        <begin position="16"/>
        <end position="21"/>
    </location>
    <ligand>
        <name>ATP</name>
        <dbReference type="ChEBI" id="CHEBI:30616"/>
    </ligand>
</feature>
<proteinExistence type="inferred from homology"/>
<keyword evidence="6" id="KW-1185">Reference proteome</keyword>
<keyword evidence="3" id="KW-0963">Cytoplasm</keyword>
<dbReference type="CDD" id="cd02022">
    <property type="entry name" value="DPCK"/>
    <property type="match status" value="1"/>
</dbReference>
<evidence type="ECO:0000256" key="3">
    <source>
        <dbReference type="HAMAP-Rule" id="MF_00376"/>
    </source>
</evidence>
<comment type="similarity">
    <text evidence="3">Belongs to the CoaE family.</text>
</comment>
<protein>
    <recommendedName>
        <fullName evidence="3 4">Dephospho-CoA kinase</fullName>
        <ecNumber evidence="3 4">2.7.1.24</ecNumber>
    </recommendedName>
    <alternativeName>
        <fullName evidence="3">Dephosphocoenzyme A kinase</fullName>
    </alternativeName>
</protein>
<evidence type="ECO:0000256" key="1">
    <source>
        <dbReference type="ARBA" id="ARBA00022741"/>
    </source>
</evidence>
<dbReference type="PROSITE" id="PS51219">
    <property type="entry name" value="DPCK"/>
    <property type="match status" value="1"/>
</dbReference>
<comment type="subcellular location">
    <subcellularLocation>
        <location evidence="3">Cytoplasm</location>
    </subcellularLocation>
</comment>
<dbReference type="EMBL" id="JAHLPM010000023">
    <property type="protein sequence ID" value="MBU5440044.1"/>
    <property type="molecule type" value="Genomic_DNA"/>
</dbReference>
<evidence type="ECO:0000313" key="6">
    <source>
        <dbReference type="Proteomes" id="UP000749471"/>
    </source>
</evidence>
<keyword evidence="3 5" id="KW-0808">Transferase</keyword>
<comment type="catalytic activity">
    <reaction evidence="3">
        <text>3'-dephospho-CoA + ATP = ADP + CoA + H(+)</text>
        <dbReference type="Rhea" id="RHEA:18245"/>
        <dbReference type="ChEBI" id="CHEBI:15378"/>
        <dbReference type="ChEBI" id="CHEBI:30616"/>
        <dbReference type="ChEBI" id="CHEBI:57287"/>
        <dbReference type="ChEBI" id="CHEBI:57328"/>
        <dbReference type="ChEBI" id="CHEBI:456216"/>
        <dbReference type="EC" id="2.7.1.24"/>
    </reaction>
</comment>
<keyword evidence="2 3" id="KW-0067">ATP-binding</keyword>
<comment type="caution">
    <text evidence="5">The sequence shown here is derived from an EMBL/GenBank/DDBJ whole genome shotgun (WGS) entry which is preliminary data.</text>
</comment>
<sequence length="205" mass="23879">MKQNKCLLIGLTGGISTGKSTVSNILKGKGYKVIDADEIAKEVVEVSMPAYEEIVDYFGEDILLMDKTIDRKKLGKLIFNNINLREKLNGIVHPYVFRAIKENINYYCEKEKLVFLDIPLLFEQIELLKKHSIIFHEIWLVYTDEETQIERLMKRDIIDRQEAIAKIKAQMSIEEKKNRSSRIIDNSGIIEELYEQIDKLLEELI</sequence>
<dbReference type="NCBIfam" id="TIGR00152">
    <property type="entry name" value="dephospho-CoA kinase"/>
    <property type="match status" value="1"/>
</dbReference>
<comment type="function">
    <text evidence="3">Catalyzes the phosphorylation of the 3'-hydroxyl group of dephosphocoenzyme A to form coenzyme A.</text>
</comment>
<dbReference type="Proteomes" id="UP000749471">
    <property type="component" value="Unassembled WGS sequence"/>
</dbReference>
<gene>
    <name evidence="3 5" type="primary">coaE</name>
    <name evidence="5" type="ORF">KQI42_18715</name>
</gene>
<keyword evidence="3" id="KW-0173">Coenzyme A biosynthesis</keyword>
<dbReference type="RefSeq" id="WP_216521983.1">
    <property type="nucleotide sequence ID" value="NZ_JAHLPM010000023.1"/>
</dbReference>
<dbReference type="EC" id="2.7.1.24" evidence="3 4"/>
<name>A0ABS6EBA6_9FIRM</name>
<dbReference type="GO" id="GO:0004140">
    <property type="term" value="F:dephospho-CoA kinase activity"/>
    <property type="evidence" value="ECO:0007669"/>
    <property type="project" value="UniProtKB-EC"/>
</dbReference>
<comment type="pathway">
    <text evidence="3">Cofactor biosynthesis; coenzyme A biosynthesis; CoA from (R)-pantothenate: step 5/5.</text>
</comment>
<dbReference type="HAMAP" id="MF_00376">
    <property type="entry name" value="Dephospho_CoA_kinase"/>
    <property type="match status" value="1"/>
</dbReference>
<evidence type="ECO:0000256" key="2">
    <source>
        <dbReference type="ARBA" id="ARBA00022840"/>
    </source>
</evidence>
<dbReference type="PANTHER" id="PTHR10695:SF46">
    <property type="entry name" value="BIFUNCTIONAL COENZYME A SYNTHASE-RELATED"/>
    <property type="match status" value="1"/>
</dbReference>
<evidence type="ECO:0000313" key="5">
    <source>
        <dbReference type="EMBL" id="MBU5440044.1"/>
    </source>
</evidence>